<dbReference type="CDD" id="cd05254">
    <property type="entry name" value="dTDP_HR_like_SDR_e"/>
    <property type="match status" value="1"/>
</dbReference>
<dbReference type="PATRIC" id="fig|634498.28.peg.111"/>
<dbReference type="NCBIfam" id="TIGR01214">
    <property type="entry name" value="rmlD"/>
    <property type="match status" value="1"/>
</dbReference>
<dbReference type="InterPro" id="IPR005913">
    <property type="entry name" value="dTDP_dehydrorham_reduct"/>
</dbReference>
<dbReference type="Pfam" id="PF04321">
    <property type="entry name" value="RmlD_sub_bind"/>
    <property type="match status" value="1"/>
</dbReference>
<evidence type="ECO:0000313" key="2">
    <source>
        <dbReference type="EMBL" id="ADC45959.1"/>
    </source>
</evidence>
<keyword evidence="3" id="KW-1185">Reference proteome</keyword>
<dbReference type="PANTHER" id="PTHR10491:SF4">
    <property type="entry name" value="METHIONINE ADENOSYLTRANSFERASE 2 SUBUNIT BETA"/>
    <property type="match status" value="1"/>
</dbReference>
<dbReference type="PANTHER" id="PTHR10491">
    <property type="entry name" value="DTDP-4-DEHYDRORHAMNOSE REDUCTASE"/>
    <property type="match status" value="1"/>
</dbReference>
<dbReference type="InterPro" id="IPR036291">
    <property type="entry name" value="NAD(P)-bd_dom_sf"/>
</dbReference>
<dbReference type="SUPFAM" id="SSF51735">
    <property type="entry name" value="NAD(P)-binding Rossmann-fold domains"/>
    <property type="match status" value="1"/>
</dbReference>
<dbReference type="EC" id="1.1.1.133" evidence="2"/>
<accession>D3DYN9</accession>
<organism evidence="2 3">
    <name type="scientific">Methanobrevibacter ruminantium (strain ATCC 35063 / DSM 1093 / JCM 13430 / OCM 146 / M1)</name>
    <name type="common">Methanobacterium ruminantium</name>
    <dbReference type="NCBI Taxonomy" id="634498"/>
    <lineage>
        <taxon>Archaea</taxon>
        <taxon>Methanobacteriati</taxon>
        <taxon>Methanobacteriota</taxon>
        <taxon>Methanomada group</taxon>
        <taxon>Methanobacteria</taxon>
        <taxon>Methanobacteriales</taxon>
        <taxon>Methanobacteriaceae</taxon>
        <taxon>Methanobrevibacter</taxon>
    </lineage>
</organism>
<dbReference type="HOGENOM" id="CLU_045518_1_2_2"/>
<dbReference type="GO" id="GO:0019305">
    <property type="term" value="P:dTDP-rhamnose biosynthetic process"/>
    <property type="evidence" value="ECO:0007669"/>
    <property type="project" value="TreeGrafter"/>
</dbReference>
<dbReference type="InterPro" id="IPR029903">
    <property type="entry name" value="RmlD-like-bd"/>
</dbReference>
<evidence type="ECO:0000313" key="3">
    <source>
        <dbReference type="Proteomes" id="UP000008680"/>
    </source>
</evidence>
<evidence type="ECO:0000259" key="1">
    <source>
        <dbReference type="Pfam" id="PF04321"/>
    </source>
</evidence>
<dbReference type="RefSeq" id="WP_012954915.1">
    <property type="nucleotide sequence ID" value="NC_013790.1"/>
</dbReference>
<dbReference type="GO" id="GO:0008831">
    <property type="term" value="F:dTDP-4-dehydrorhamnose reductase activity"/>
    <property type="evidence" value="ECO:0007669"/>
    <property type="project" value="UniProtKB-EC"/>
</dbReference>
<sequence>MRILITGAYGMLGSDLREVLKNHDLIATGSKDLDITDEERCIDFIAKERPEIVINAAAYTAVDDCETHYDDAYAVNALGPRNLAIACNKIDIPLVHISTDYVFDGTKRTPLIENDKLGPQSAYGKTKLAGEEFIQENTQKYFILRTAWLYGIHGGNFVKTMLDLAKEHDEITVVNDQIGSPTFSLDLAMAICEVLDSDKYGIYHLTNDGECSWYDFAKEIFRISDIDVKVIPVSTEEFPRPAPRPHYSVLSNVKWKSAGFVPMRDYKEALNQYISLYNFFVKIGKI</sequence>
<dbReference type="AlphaFoldDB" id="D3DYN9"/>
<dbReference type="Proteomes" id="UP000008680">
    <property type="component" value="Chromosome"/>
</dbReference>
<dbReference type="OrthoDB" id="4907at2157"/>
<dbReference type="GeneID" id="8769725"/>
<name>D3DYN9_METRM</name>
<dbReference type="Gene3D" id="3.90.25.10">
    <property type="entry name" value="UDP-galactose 4-epimerase, domain 1"/>
    <property type="match status" value="1"/>
</dbReference>
<gene>
    <name evidence="2" type="primary">rfbD</name>
    <name evidence="2" type="ordered locus">mru_0107</name>
</gene>
<dbReference type="eggNOG" id="arCOG01367">
    <property type="taxonomic scope" value="Archaea"/>
</dbReference>
<protein>
    <submittedName>
        <fullName evidence="2">dTDP-4-dehydrorhamnose reductase RfbD</fullName>
        <ecNumber evidence="2">1.1.1.133</ecNumber>
    </submittedName>
</protein>
<proteinExistence type="predicted"/>
<feature type="domain" description="RmlD-like substrate binding" evidence="1">
    <location>
        <begin position="1"/>
        <end position="276"/>
    </location>
</feature>
<dbReference type="GO" id="GO:0005829">
    <property type="term" value="C:cytosol"/>
    <property type="evidence" value="ECO:0007669"/>
    <property type="project" value="TreeGrafter"/>
</dbReference>
<keyword evidence="2" id="KW-0560">Oxidoreductase</keyword>
<dbReference type="STRING" id="634498.mru_0107"/>
<reference evidence="2 3" key="1">
    <citation type="journal article" date="2010" name="PLoS ONE">
        <title>The genome sequence of the rumen methanogen Methanobrevibacter ruminantium reveals new possibilities for controlling ruminant methane emissions.</title>
        <authorList>
            <person name="Leahy S.C."/>
            <person name="Kelly W.J."/>
            <person name="Altermann E."/>
            <person name="Ronimus R.S."/>
            <person name="Yeoman C.J."/>
            <person name="Pacheco D.M."/>
            <person name="Li D."/>
            <person name="Kong Z."/>
            <person name="McTavish S."/>
            <person name="Sang C."/>
            <person name="Lambie S.C."/>
            <person name="Janssen P.H."/>
            <person name="Dey D."/>
            <person name="Attwood G.T."/>
        </authorList>
    </citation>
    <scope>NUCLEOTIDE SEQUENCE [LARGE SCALE GENOMIC DNA]</scope>
    <source>
        <strain evidence="3">ATCC 35063 / DSM 1093 / JCM 13430 / OCM 146 / M1</strain>
    </source>
</reference>
<dbReference type="EMBL" id="CP001719">
    <property type="protein sequence ID" value="ADC45959.1"/>
    <property type="molecule type" value="Genomic_DNA"/>
</dbReference>
<dbReference type="Gene3D" id="3.40.50.720">
    <property type="entry name" value="NAD(P)-binding Rossmann-like Domain"/>
    <property type="match status" value="1"/>
</dbReference>
<dbReference type="KEGG" id="mru:mru_0107"/>